<keyword evidence="3" id="KW-0648">Protein biosynthesis</keyword>
<reference evidence="6 7" key="1">
    <citation type="journal article" date="2018" name="Genomics">
        <title>Molecular footprints of inshore aquatic adaptation in Indo-Pacific humpback dolphin (Sousa chinensis).</title>
        <authorList>
            <person name="Ming Y."/>
            <person name="Jian J."/>
            <person name="Yu F."/>
            <person name="Yu X."/>
            <person name="Wang J."/>
            <person name="Liu W."/>
        </authorList>
    </citation>
    <scope>NUCLEOTIDE SEQUENCE [LARGE SCALE GENOMIC DNA]</scope>
    <source>
        <strain evidence="6">MY-2018</strain>
        <tissue evidence="6">Skin</tissue>
    </source>
</reference>
<evidence type="ECO:0000256" key="1">
    <source>
        <dbReference type="ARBA" id="ARBA00005912"/>
    </source>
</evidence>
<keyword evidence="7" id="KW-1185">Reference proteome</keyword>
<feature type="non-terminal residue" evidence="6">
    <location>
        <position position="1"/>
    </location>
</feature>
<accession>A0A484GLT8</accession>
<dbReference type="PANTHER" id="PTHR20982:SF10">
    <property type="entry name" value="RIBOSOME-RECYCLING FACTOR, MITOCHONDRIAL"/>
    <property type="match status" value="1"/>
</dbReference>
<evidence type="ECO:0000256" key="4">
    <source>
        <dbReference type="ARBA" id="ARBA00033107"/>
    </source>
</evidence>
<dbReference type="Gene3D" id="1.10.132.20">
    <property type="entry name" value="Ribosome-recycling factor"/>
    <property type="match status" value="1"/>
</dbReference>
<feature type="domain" description="Ribosome recycling factor" evidence="5">
    <location>
        <begin position="1"/>
        <end position="55"/>
    </location>
</feature>
<evidence type="ECO:0000256" key="2">
    <source>
        <dbReference type="ARBA" id="ARBA00020581"/>
    </source>
</evidence>
<proteinExistence type="inferred from homology"/>
<dbReference type="PANTHER" id="PTHR20982">
    <property type="entry name" value="RIBOSOME RECYCLING FACTOR"/>
    <property type="match status" value="1"/>
</dbReference>
<dbReference type="GO" id="GO:0005739">
    <property type="term" value="C:mitochondrion"/>
    <property type="evidence" value="ECO:0007669"/>
    <property type="project" value="TreeGrafter"/>
</dbReference>
<dbReference type="GO" id="GO:0043023">
    <property type="term" value="F:ribosomal large subunit binding"/>
    <property type="evidence" value="ECO:0007669"/>
    <property type="project" value="TreeGrafter"/>
</dbReference>
<dbReference type="InterPro" id="IPR002661">
    <property type="entry name" value="Ribosome_recyc_fac"/>
</dbReference>
<sequence>VTREHREMLVKLAKQNTNKAKDSLRKVRTNAMNKLKKSKDKASEDTIRLIEKQVLLPTDVVLMYLTQKIA</sequence>
<comment type="caution">
    <text evidence="6">The sequence shown here is derived from an EMBL/GenBank/DDBJ whole genome shotgun (WGS) entry which is preliminary data.</text>
</comment>
<feature type="non-terminal residue" evidence="6">
    <location>
        <position position="70"/>
    </location>
</feature>
<evidence type="ECO:0000313" key="6">
    <source>
        <dbReference type="EMBL" id="TEA36777.1"/>
    </source>
</evidence>
<dbReference type="InterPro" id="IPR036191">
    <property type="entry name" value="RRF_sf"/>
</dbReference>
<comment type="similarity">
    <text evidence="1">Belongs to the RRF family.</text>
</comment>
<organism evidence="6 7">
    <name type="scientific">Sousa chinensis</name>
    <name type="common">Indo-pacific humpbacked dolphin</name>
    <name type="synonym">Steno chinensis</name>
    <dbReference type="NCBI Taxonomy" id="103600"/>
    <lineage>
        <taxon>Eukaryota</taxon>
        <taxon>Metazoa</taxon>
        <taxon>Chordata</taxon>
        <taxon>Craniata</taxon>
        <taxon>Vertebrata</taxon>
        <taxon>Euteleostomi</taxon>
        <taxon>Mammalia</taxon>
        <taxon>Eutheria</taxon>
        <taxon>Laurasiatheria</taxon>
        <taxon>Artiodactyla</taxon>
        <taxon>Whippomorpha</taxon>
        <taxon>Cetacea</taxon>
        <taxon>Odontoceti</taxon>
        <taxon>Delphinidae</taxon>
        <taxon>Sousa</taxon>
    </lineage>
</organism>
<dbReference type="Pfam" id="PF01765">
    <property type="entry name" value="RRF"/>
    <property type="match status" value="1"/>
</dbReference>
<dbReference type="GO" id="GO:0006412">
    <property type="term" value="P:translation"/>
    <property type="evidence" value="ECO:0007669"/>
    <property type="project" value="UniProtKB-KW"/>
</dbReference>
<dbReference type="EMBL" id="QWLN02005965">
    <property type="protein sequence ID" value="TEA36777.1"/>
    <property type="molecule type" value="Genomic_DNA"/>
</dbReference>
<protein>
    <recommendedName>
        <fullName evidence="2">Ribosome-recycling factor, mitochondrial</fullName>
    </recommendedName>
    <alternativeName>
        <fullName evidence="4">Ribosome-releasing factor, mitochondrial</fullName>
    </alternativeName>
</protein>
<dbReference type="SUPFAM" id="SSF55194">
    <property type="entry name" value="Ribosome recycling factor, RRF"/>
    <property type="match status" value="1"/>
</dbReference>
<evidence type="ECO:0000313" key="7">
    <source>
        <dbReference type="Proteomes" id="UP000295264"/>
    </source>
</evidence>
<evidence type="ECO:0000259" key="5">
    <source>
        <dbReference type="Pfam" id="PF01765"/>
    </source>
</evidence>
<name>A0A484GLT8_SOUCH</name>
<dbReference type="FunFam" id="1.10.132.20:FF:000003">
    <property type="entry name" value="ribosome-recycling factor, mitochondrial isoform X2"/>
    <property type="match status" value="1"/>
</dbReference>
<gene>
    <name evidence="6" type="ORF">DBR06_SOUSAS310199</name>
</gene>
<dbReference type="Proteomes" id="UP000295264">
    <property type="component" value="Unassembled WGS sequence"/>
</dbReference>
<dbReference type="InterPro" id="IPR023584">
    <property type="entry name" value="Ribosome_recyc_fac_dom"/>
</dbReference>
<evidence type="ECO:0000256" key="3">
    <source>
        <dbReference type="ARBA" id="ARBA00022917"/>
    </source>
</evidence>
<dbReference type="AlphaFoldDB" id="A0A484GLT8"/>